<dbReference type="Proteomes" id="UP000054279">
    <property type="component" value="Unassembled WGS sequence"/>
</dbReference>
<reference evidence="1 2" key="1">
    <citation type="submission" date="2014-06" db="EMBL/GenBank/DDBJ databases">
        <title>Evolutionary Origins and Diversification of the Mycorrhizal Mutualists.</title>
        <authorList>
            <consortium name="DOE Joint Genome Institute"/>
            <consortium name="Mycorrhizal Genomics Consortium"/>
            <person name="Kohler A."/>
            <person name="Kuo A."/>
            <person name="Nagy L.G."/>
            <person name="Floudas D."/>
            <person name="Copeland A."/>
            <person name="Barry K.W."/>
            <person name="Cichocki N."/>
            <person name="Veneault-Fourrey C."/>
            <person name="LaButti K."/>
            <person name="Lindquist E.A."/>
            <person name="Lipzen A."/>
            <person name="Lundell T."/>
            <person name="Morin E."/>
            <person name="Murat C."/>
            <person name="Riley R."/>
            <person name="Ohm R."/>
            <person name="Sun H."/>
            <person name="Tunlid A."/>
            <person name="Henrissat B."/>
            <person name="Grigoriev I.V."/>
            <person name="Hibbett D.S."/>
            <person name="Martin F."/>
        </authorList>
    </citation>
    <scope>NUCLEOTIDE SEQUENCE [LARGE SCALE GENOMIC DNA]</scope>
    <source>
        <strain evidence="1 2">SS14</strain>
    </source>
</reference>
<organism evidence="1 2">
    <name type="scientific">Sphaerobolus stellatus (strain SS14)</name>
    <dbReference type="NCBI Taxonomy" id="990650"/>
    <lineage>
        <taxon>Eukaryota</taxon>
        <taxon>Fungi</taxon>
        <taxon>Dikarya</taxon>
        <taxon>Basidiomycota</taxon>
        <taxon>Agaricomycotina</taxon>
        <taxon>Agaricomycetes</taxon>
        <taxon>Phallomycetidae</taxon>
        <taxon>Geastrales</taxon>
        <taxon>Sphaerobolaceae</taxon>
        <taxon>Sphaerobolus</taxon>
    </lineage>
</organism>
<evidence type="ECO:0000313" key="1">
    <source>
        <dbReference type="EMBL" id="KIJ34227.1"/>
    </source>
</evidence>
<evidence type="ECO:0000313" key="2">
    <source>
        <dbReference type="Proteomes" id="UP000054279"/>
    </source>
</evidence>
<accession>A0A0C9UY43</accession>
<proteinExistence type="predicted"/>
<protein>
    <submittedName>
        <fullName evidence="1">Uncharacterized protein</fullName>
    </submittedName>
</protein>
<dbReference type="EMBL" id="KN837202">
    <property type="protein sequence ID" value="KIJ34227.1"/>
    <property type="molecule type" value="Genomic_DNA"/>
</dbReference>
<name>A0A0C9UY43_SPHS4</name>
<dbReference type="OrthoDB" id="191139at2759"/>
<dbReference type="Gene3D" id="3.40.50.720">
    <property type="entry name" value="NAD(P)-binding Rossmann-like Domain"/>
    <property type="match status" value="1"/>
</dbReference>
<gene>
    <name evidence="1" type="ORF">M422DRAFT_263720</name>
</gene>
<keyword evidence="2" id="KW-1185">Reference proteome</keyword>
<dbReference type="HOGENOM" id="CLU_1887068_0_0_1"/>
<dbReference type="AlphaFoldDB" id="A0A0C9UY43"/>
<sequence>MAFPRFQEREQDGRFRESANVLTANIFQRDHADEFSSYLVHPGGIQSELTRHSNSFEQFLSKAVVKPTPMGALTQLYAGTMPEAGNVPGGYFIPWARLAKQQPRFKNEELQKRFKEWVDAELRAFAESSEGSWNA</sequence>